<keyword evidence="6 9" id="KW-0812">Transmembrane</keyword>
<keyword evidence="5" id="KW-0997">Cell inner membrane</keyword>
<dbReference type="PANTHER" id="PTHR30413">
    <property type="entry name" value="INNER MEMBRANE TRANSPORT PERMEASE"/>
    <property type="match status" value="1"/>
</dbReference>
<evidence type="ECO:0000256" key="7">
    <source>
        <dbReference type="ARBA" id="ARBA00022989"/>
    </source>
</evidence>
<dbReference type="Proteomes" id="UP001259803">
    <property type="component" value="Unassembled WGS sequence"/>
</dbReference>
<feature type="transmembrane region" description="Helical" evidence="9">
    <location>
        <begin position="53"/>
        <end position="80"/>
    </location>
</feature>
<sequence length="282" mass="30901">MSSHTPQDTPPQVTVIRPHTGWRTIDVRELASHWDLLRFLTLRSVKIRYAQSALGMGWAVIQPVAQMVVFTVIFGSLVGVGSDGSAYPVFAFVALVPWTYFASAVTQSTNSLPKNAAMLSKIYLPRMILPISEVCARLVDFAIGFVLLIGMLFIYGVQPTAGVIVVPLLILIMVIAALGIGLWLTALAIQFRDINYATEFFVQLLMYAAPVVYPASLVPERFQLLYALNPMVGVIEGFRAAFLGSRAMPWDLIGVGAAVAVFLLVSGAFFFRRREPLFADVA</sequence>
<dbReference type="RefSeq" id="WP_311341441.1">
    <property type="nucleotide sequence ID" value="NZ_JAVRHS010000012.1"/>
</dbReference>
<evidence type="ECO:0000256" key="3">
    <source>
        <dbReference type="ARBA" id="ARBA00022448"/>
    </source>
</evidence>
<keyword evidence="3 9" id="KW-0813">Transport</keyword>
<dbReference type="InterPro" id="IPR000412">
    <property type="entry name" value="ABC_2_transport"/>
</dbReference>
<feature type="transmembrane region" description="Helical" evidence="9">
    <location>
        <begin position="161"/>
        <end position="184"/>
    </location>
</feature>
<evidence type="ECO:0000256" key="1">
    <source>
        <dbReference type="ARBA" id="ARBA00004429"/>
    </source>
</evidence>
<dbReference type="PRINTS" id="PR00164">
    <property type="entry name" value="ABC2TRNSPORT"/>
</dbReference>
<accession>A0ABU2ZJS9</accession>
<dbReference type="Pfam" id="PF01061">
    <property type="entry name" value="ABC2_membrane"/>
    <property type="match status" value="1"/>
</dbReference>
<name>A0ABU2ZJS9_9SPHN</name>
<evidence type="ECO:0000313" key="11">
    <source>
        <dbReference type="EMBL" id="MDT0576867.1"/>
    </source>
</evidence>
<keyword evidence="4 9" id="KW-1003">Cell membrane</keyword>
<comment type="caution">
    <text evidence="11">The sequence shown here is derived from an EMBL/GenBank/DDBJ whole genome shotgun (WGS) entry which is preliminary data.</text>
</comment>
<feature type="transmembrane region" description="Helical" evidence="9">
    <location>
        <begin position="252"/>
        <end position="271"/>
    </location>
</feature>
<evidence type="ECO:0000259" key="10">
    <source>
        <dbReference type="PROSITE" id="PS51012"/>
    </source>
</evidence>
<dbReference type="InterPro" id="IPR047817">
    <property type="entry name" value="ABC2_TM_bact-type"/>
</dbReference>
<evidence type="ECO:0000256" key="6">
    <source>
        <dbReference type="ARBA" id="ARBA00022692"/>
    </source>
</evidence>
<keyword evidence="8 9" id="KW-0472">Membrane</keyword>
<comment type="subcellular location">
    <subcellularLocation>
        <location evidence="1 9">Cell inner membrane</location>
        <topology evidence="1 9">Multi-pass membrane protein</topology>
    </subcellularLocation>
</comment>
<evidence type="ECO:0000313" key="12">
    <source>
        <dbReference type="Proteomes" id="UP001259803"/>
    </source>
</evidence>
<keyword evidence="7 9" id="KW-1133">Transmembrane helix</keyword>
<evidence type="ECO:0000256" key="2">
    <source>
        <dbReference type="ARBA" id="ARBA00007783"/>
    </source>
</evidence>
<proteinExistence type="inferred from homology"/>
<evidence type="ECO:0000256" key="9">
    <source>
        <dbReference type="RuleBase" id="RU361157"/>
    </source>
</evidence>
<evidence type="ECO:0000256" key="8">
    <source>
        <dbReference type="ARBA" id="ARBA00023136"/>
    </source>
</evidence>
<dbReference type="PROSITE" id="PS51012">
    <property type="entry name" value="ABC_TM2"/>
    <property type="match status" value="1"/>
</dbReference>
<keyword evidence="12" id="KW-1185">Reference proteome</keyword>
<reference evidence="11 12" key="1">
    <citation type="submission" date="2023-09" db="EMBL/GenBank/DDBJ databases">
        <authorList>
            <person name="Rey-Velasco X."/>
        </authorList>
    </citation>
    <scope>NUCLEOTIDE SEQUENCE [LARGE SCALE GENOMIC DNA]</scope>
    <source>
        <strain evidence="11 12">F390</strain>
    </source>
</reference>
<feature type="transmembrane region" description="Helical" evidence="9">
    <location>
        <begin position="86"/>
        <end position="106"/>
    </location>
</feature>
<evidence type="ECO:0000256" key="4">
    <source>
        <dbReference type="ARBA" id="ARBA00022475"/>
    </source>
</evidence>
<feature type="transmembrane region" description="Helical" evidence="9">
    <location>
        <begin position="127"/>
        <end position="155"/>
    </location>
</feature>
<feature type="transmembrane region" description="Helical" evidence="9">
    <location>
        <begin position="196"/>
        <end position="216"/>
    </location>
</feature>
<evidence type="ECO:0000256" key="5">
    <source>
        <dbReference type="ARBA" id="ARBA00022519"/>
    </source>
</evidence>
<dbReference type="InterPro" id="IPR013525">
    <property type="entry name" value="ABC2_TM"/>
</dbReference>
<organism evidence="11 12">
    <name type="scientific">Croceicoccus esteveae</name>
    <dbReference type="NCBI Taxonomy" id="3075597"/>
    <lineage>
        <taxon>Bacteria</taxon>
        <taxon>Pseudomonadati</taxon>
        <taxon>Pseudomonadota</taxon>
        <taxon>Alphaproteobacteria</taxon>
        <taxon>Sphingomonadales</taxon>
        <taxon>Erythrobacteraceae</taxon>
        <taxon>Croceicoccus</taxon>
    </lineage>
</organism>
<dbReference type="EMBL" id="JAVRHS010000012">
    <property type="protein sequence ID" value="MDT0576867.1"/>
    <property type="molecule type" value="Genomic_DNA"/>
</dbReference>
<comment type="similarity">
    <text evidence="2 9">Belongs to the ABC-2 integral membrane protein family.</text>
</comment>
<dbReference type="PANTHER" id="PTHR30413:SF8">
    <property type="entry name" value="TRANSPORT PERMEASE PROTEIN"/>
    <property type="match status" value="1"/>
</dbReference>
<protein>
    <recommendedName>
        <fullName evidence="9">Transport permease protein</fullName>
    </recommendedName>
</protein>
<gene>
    <name evidence="11" type="ORF">RM533_11860</name>
</gene>
<feature type="domain" description="ABC transmembrane type-2" evidence="10">
    <location>
        <begin position="54"/>
        <end position="274"/>
    </location>
</feature>